<evidence type="ECO:0000259" key="3">
    <source>
        <dbReference type="Pfam" id="PF06276"/>
    </source>
</evidence>
<organism evidence="4 5">
    <name type="scientific">Acinetobacter suaedae</name>
    <dbReference type="NCBI Taxonomy" id="2609668"/>
    <lineage>
        <taxon>Bacteria</taxon>
        <taxon>Pseudomonadati</taxon>
        <taxon>Pseudomonadota</taxon>
        <taxon>Gammaproteobacteria</taxon>
        <taxon>Moraxellales</taxon>
        <taxon>Moraxellaceae</taxon>
        <taxon>Acinetobacter</taxon>
    </lineage>
</organism>
<dbReference type="PANTHER" id="PTHR34384">
    <property type="entry name" value="L-2,3-DIAMINOPROPANOATE--CITRATE LIGASE"/>
    <property type="match status" value="1"/>
</dbReference>
<dbReference type="Gene3D" id="1.10.510.40">
    <property type="match status" value="1"/>
</dbReference>
<protein>
    <submittedName>
        <fullName evidence="4">IucA/IucC family siderophore biosynthesis protein</fullName>
    </submittedName>
</protein>
<dbReference type="InterPro" id="IPR037455">
    <property type="entry name" value="LucA/IucC-like"/>
</dbReference>
<dbReference type="InterPro" id="IPR007310">
    <property type="entry name" value="Aerobactin_biosyn_IucA/IucC_N"/>
</dbReference>
<dbReference type="Pfam" id="PF04183">
    <property type="entry name" value="IucA_IucC"/>
    <property type="match status" value="1"/>
</dbReference>
<accession>A0A5P1UUB3</accession>
<feature type="domain" description="Aerobactin siderophore biosynthesis IucA/IucC N-terminal" evidence="2">
    <location>
        <begin position="173"/>
        <end position="421"/>
    </location>
</feature>
<gene>
    <name evidence="4" type="ORF">F2A31_08350</name>
</gene>
<dbReference type="InterPro" id="IPR022770">
    <property type="entry name" value="IucA/IucC-like_C"/>
</dbReference>
<evidence type="ECO:0000313" key="5">
    <source>
        <dbReference type="Proteomes" id="UP000325177"/>
    </source>
</evidence>
<proteinExistence type="predicted"/>
<evidence type="ECO:0000259" key="2">
    <source>
        <dbReference type="Pfam" id="PF04183"/>
    </source>
</evidence>
<dbReference type="AlphaFoldDB" id="A0A5P1UUB3"/>
<comment type="pathway">
    <text evidence="1">Siderophore biosynthesis.</text>
</comment>
<dbReference type="KEGG" id="asue:F2A31_08350"/>
<sequence length="638" mass="73969">MNALQPVYQLTDRTILQDFVNALLVEALIPEQYIVDDSTAQAKQDVFGLDVKQQFGHMLEQQYVVLLSGQHSQYVVIFPVQQGITQTWSFAAESKILRIEAGNQQTQVHPIELFELFECLQQIGLFQHCQADKLQIFSEQIQKCLTQYRLLQQHQVDAHDLIHQSPAKVFRILEQYAGYRDRPYHPLSKLKEGLSQQEYLQYCPEFAQELSIHWVAVHKDKMMFGTGVEDIFTQQPCQIFINRAERYRLKQEMFQRGLSETHVAMPVHPWQFQHLFQQFFAEDIASGICQPLSFVSTGMYASASMRSLLSEDIPQESLKLPIGIKALGSLRFLPIVKMINGEKNQKLLQQAQQKDPVLQQKLWLCEETQWWSYLPEKQDDRSADNEWLFVEKPTHLAAQRRHIPTELLQQPYQLIPMASLGHIIPGQPAVFDYILQLQQLENHPEHVLEQFAQLCACFFEVNLRLFRLGLMGEIHGQNLCLVLKHGQFEGLMFRDHDSLRIYLPWLLHNGLDDPNYLSPHDFRNTLYHDSVEALLFYIQTLGVQINLGCIVEALATYYQIAADQLWYVLAEQLQQVLNSLDIEPEILSQLQALLFESPQWPYKQLIRPLLEQETRIGSMPSGIGETRNPLWHVLAQSA</sequence>
<dbReference type="Proteomes" id="UP000325177">
    <property type="component" value="Chromosome"/>
</dbReference>
<dbReference type="EMBL" id="CP043909">
    <property type="protein sequence ID" value="QER39723.1"/>
    <property type="molecule type" value="Genomic_DNA"/>
</dbReference>
<name>A0A5P1UUB3_9GAMM</name>
<dbReference type="Pfam" id="PF06276">
    <property type="entry name" value="FhuF"/>
    <property type="match status" value="1"/>
</dbReference>
<reference evidence="4 5" key="1">
    <citation type="submission" date="2019-09" db="EMBL/GenBank/DDBJ databases">
        <title>Acinetobacter sp. C16S1 isolated from saline soil.</title>
        <authorList>
            <person name="Xu L."/>
            <person name="Sun J.-Q."/>
        </authorList>
    </citation>
    <scope>NUCLEOTIDE SEQUENCE [LARGE SCALE GENOMIC DNA]</scope>
    <source>
        <strain evidence="4 5">C16S1</strain>
    </source>
</reference>
<dbReference type="GO" id="GO:0016881">
    <property type="term" value="F:acid-amino acid ligase activity"/>
    <property type="evidence" value="ECO:0007669"/>
    <property type="project" value="UniProtKB-ARBA"/>
</dbReference>
<dbReference type="PANTHER" id="PTHR34384:SF6">
    <property type="entry name" value="STAPHYLOFERRIN B SYNTHASE"/>
    <property type="match status" value="1"/>
</dbReference>
<keyword evidence="5" id="KW-1185">Reference proteome</keyword>
<dbReference type="GO" id="GO:0019290">
    <property type="term" value="P:siderophore biosynthetic process"/>
    <property type="evidence" value="ECO:0007669"/>
    <property type="project" value="InterPro"/>
</dbReference>
<evidence type="ECO:0000256" key="1">
    <source>
        <dbReference type="ARBA" id="ARBA00004924"/>
    </source>
</evidence>
<evidence type="ECO:0000313" key="4">
    <source>
        <dbReference type="EMBL" id="QER39723.1"/>
    </source>
</evidence>
<dbReference type="RefSeq" id="WP_150026002.1">
    <property type="nucleotide sequence ID" value="NZ_CP043909.1"/>
</dbReference>
<feature type="domain" description="Aerobactin siderophore biosynthesis IucA/IucC-like C-terminal" evidence="3">
    <location>
        <begin position="465"/>
        <end position="606"/>
    </location>
</feature>